<feature type="compositionally biased region" description="Basic and acidic residues" evidence="2">
    <location>
        <begin position="8"/>
        <end position="25"/>
    </location>
</feature>
<evidence type="ECO:0000313" key="6">
    <source>
        <dbReference type="Proteomes" id="UP000007798"/>
    </source>
</evidence>
<feature type="region of interest" description="Disordered" evidence="2">
    <location>
        <begin position="766"/>
        <end position="806"/>
    </location>
</feature>
<dbReference type="SMR" id="B4NKL6"/>
<dbReference type="Pfam" id="PF00035">
    <property type="entry name" value="dsrm"/>
    <property type="match status" value="1"/>
</dbReference>
<dbReference type="PROSITE" id="PS50137">
    <property type="entry name" value="DS_RBD"/>
    <property type="match status" value="1"/>
</dbReference>
<dbReference type="CDD" id="cd19870">
    <property type="entry name" value="DSRM_SON-like"/>
    <property type="match status" value="1"/>
</dbReference>
<dbReference type="eggNOG" id="ENOG502QPQ7">
    <property type="taxonomic scope" value="Eukaryota"/>
</dbReference>
<name>B4NKL6_DROWI</name>
<feature type="domain" description="G-patch" evidence="4">
    <location>
        <begin position="722"/>
        <end position="768"/>
    </location>
</feature>
<dbReference type="KEGG" id="dwi:6650505"/>
<sequence length="882" mass="97862">MVGTMTETHAKSTSDVEQSRSKAETQSRIASATATATASAPSPSKVKVKSEKVDAEVEAKLKALRARERASRSKSNENEAAADSEGDPGEDKKDIAPVKSSNEILAELFGVFNAAPPEELLDDKNLLKKHKKEKKEKKKRDKEKSKAKKLARLTDGECSEAETEGKKHKHKRKKHKHKDTKDKDKLKDGERTKEKHLKEVLKESLPVIVKEKEKEKEKEKSQSRKRHTEMGNASAHVPVVKRERLDKERERERERDRSHNSFYNGQRETVRSREASKSKNRPDHDQSDVSLSDEESFLREKASNGHGRGRRPAHNSFYGEPKENQRSHAHPTSSNHRRRRTRSRSRSRELGIDKKRLLEIARKNAISMFKRGNMPGVDNMSPEVKDKVLLKMRYGGRTVQDLTEFCKKISNGDNLSDLSSEEDSDVDKNGNAKAFHHPFQIKEREPIVMHIRNSTPLVPSTAAQREEQTKAITMQFPVSSGQVHRMNEVWVPVETKDSSLAPLPALPPAKQATNLFKDTQKNVFAKSIPQQEQQKPAFKPIQSSHEMGESLTDVPNGFVVPSRPAPDPVPPPAPVSKPIAPVVVQKFVPEVPIPSARTNDNPCPPPAPPTPMPLAMPPAMPPPTPASVSIFPVTAPPLMDVSTIITQRLSAIRRLQDNPADSEAIKMMYNAQRDMSSWASSKHLPGQFTGSTGAQVMKVHELNSGPQLWARRDQLTATKPVTGGMGMALMAKMGWKPGEGLGRCKSGSLQPLLLDVKLDKRGLVSREDIKQAPPQQQQRKNKANPMAGSGNPAASTGPAVPQNNQDKHPVCVLNELTSKNKWTPPQYVLQQNTGPAHMRTFLFSVEINGQKYTPSNGCNSKKEAKLNAAKLCLQALGLLPPS</sequence>
<dbReference type="GO" id="GO:0003723">
    <property type="term" value="F:RNA binding"/>
    <property type="evidence" value="ECO:0007669"/>
    <property type="project" value="UniProtKB-UniRule"/>
</dbReference>
<dbReference type="STRING" id="7260.B4NKL6"/>
<dbReference type="AlphaFoldDB" id="B4NKL6"/>
<feature type="compositionally biased region" description="Basic residues" evidence="2">
    <location>
        <begin position="166"/>
        <end position="178"/>
    </location>
</feature>
<organism evidence="5 6">
    <name type="scientific">Drosophila willistoni</name>
    <name type="common">Fruit fly</name>
    <dbReference type="NCBI Taxonomy" id="7260"/>
    <lineage>
        <taxon>Eukaryota</taxon>
        <taxon>Metazoa</taxon>
        <taxon>Ecdysozoa</taxon>
        <taxon>Arthropoda</taxon>
        <taxon>Hexapoda</taxon>
        <taxon>Insecta</taxon>
        <taxon>Pterygota</taxon>
        <taxon>Neoptera</taxon>
        <taxon>Endopterygota</taxon>
        <taxon>Diptera</taxon>
        <taxon>Brachycera</taxon>
        <taxon>Muscomorpha</taxon>
        <taxon>Ephydroidea</taxon>
        <taxon>Drosophilidae</taxon>
        <taxon>Drosophila</taxon>
        <taxon>Sophophora</taxon>
    </lineage>
</organism>
<reference evidence="5 6" key="1">
    <citation type="journal article" date="2007" name="Nature">
        <title>Evolution of genes and genomes on the Drosophila phylogeny.</title>
        <authorList>
            <consortium name="Drosophila 12 Genomes Consortium"/>
            <person name="Clark A.G."/>
            <person name="Eisen M.B."/>
            <person name="Smith D.R."/>
            <person name="Bergman C.M."/>
            <person name="Oliver B."/>
            <person name="Markow T.A."/>
            <person name="Kaufman T.C."/>
            <person name="Kellis M."/>
            <person name="Gelbart W."/>
            <person name="Iyer V.N."/>
            <person name="Pollard D.A."/>
            <person name="Sackton T.B."/>
            <person name="Larracuente A.M."/>
            <person name="Singh N.D."/>
            <person name="Abad J.P."/>
            <person name="Abt D.N."/>
            <person name="Adryan B."/>
            <person name="Aguade M."/>
            <person name="Akashi H."/>
            <person name="Anderson W.W."/>
            <person name="Aquadro C.F."/>
            <person name="Ardell D.H."/>
            <person name="Arguello R."/>
            <person name="Artieri C.G."/>
            <person name="Barbash D.A."/>
            <person name="Barker D."/>
            <person name="Barsanti P."/>
            <person name="Batterham P."/>
            <person name="Batzoglou S."/>
            <person name="Begun D."/>
            <person name="Bhutkar A."/>
            <person name="Blanco E."/>
            <person name="Bosak S.A."/>
            <person name="Bradley R.K."/>
            <person name="Brand A.D."/>
            <person name="Brent M.R."/>
            <person name="Brooks A.N."/>
            <person name="Brown R.H."/>
            <person name="Butlin R.K."/>
            <person name="Caggese C."/>
            <person name="Calvi B.R."/>
            <person name="Bernardo de Carvalho A."/>
            <person name="Caspi A."/>
            <person name="Castrezana S."/>
            <person name="Celniker S.E."/>
            <person name="Chang J.L."/>
            <person name="Chapple C."/>
            <person name="Chatterji S."/>
            <person name="Chinwalla A."/>
            <person name="Civetta A."/>
            <person name="Clifton S.W."/>
            <person name="Comeron J.M."/>
            <person name="Costello J.C."/>
            <person name="Coyne J.A."/>
            <person name="Daub J."/>
            <person name="David R.G."/>
            <person name="Delcher A.L."/>
            <person name="Delehaunty K."/>
            <person name="Do C.B."/>
            <person name="Ebling H."/>
            <person name="Edwards K."/>
            <person name="Eickbush T."/>
            <person name="Evans J.D."/>
            <person name="Filipski A."/>
            <person name="Findeiss S."/>
            <person name="Freyhult E."/>
            <person name="Fulton L."/>
            <person name="Fulton R."/>
            <person name="Garcia A.C."/>
            <person name="Gardiner A."/>
            <person name="Garfield D.A."/>
            <person name="Garvin B.E."/>
            <person name="Gibson G."/>
            <person name="Gilbert D."/>
            <person name="Gnerre S."/>
            <person name="Godfrey J."/>
            <person name="Good R."/>
            <person name="Gotea V."/>
            <person name="Gravely B."/>
            <person name="Greenberg A.J."/>
            <person name="Griffiths-Jones S."/>
            <person name="Gross S."/>
            <person name="Guigo R."/>
            <person name="Gustafson E.A."/>
            <person name="Haerty W."/>
            <person name="Hahn M.W."/>
            <person name="Halligan D.L."/>
            <person name="Halpern A.L."/>
            <person name="Halter G.M."/>
            <person name="Han M.V."/>
            <person name="Heger A."/>
            <person name="Hillier L."/>
            <person name="Hinrichs A.S."/>
            <person name="Holmes I."/>
            <person name="Hoskins R.A."/>
            <person name="Hubisz M.J."/>
            <person name="Hultmark D."/>
            <person name="Huntley M.A."/>
            <person name="Jaffe D.B."/>
            <person name="Jagadeeshan S."/>
            <person name="Jeck W.R."/>
            <person name="Johnson J."/>
            <person name="Jones C.D."/>
            <person name="Jordan W.C."/>
            <person name="Karpen G.H."/>
            <person name="Kataoka E."/>
            <person name="Keightley P.D."/>
            <person name="Kheradpour P."/>
            <person name="Kirkness E.F."/>
            <person name="Koerich L.B."/>
            <person name="Kristiansen K."/>
            <person name="Kudrna D."/>
            <person name="Kulathinal R.J."/>
            <person name="Kumar S."/>
            <person name="Kwok R."/>
            <person name="Lander E."/>
            <person name="Langley C.H."/>
            <person name="Lapoint R."/>
            <person name="Lazzaro B.P."/>
            <person name="Lee S.J."/>
            <person name="Levesque L."/>
            <person name="Li R."/>
            <person name="Lin C.F."/>
            <person name="Lin M.F."/>
            <person name="Lindblad-Toh K."/>
            <person name="Llopart A."/>
            <person name="Long M."/>
            <person name="Low L."/>
            <person name="Lozovsky E."/>
            <person name="Lu J."/>
            <person name="Luo M."/>
            <person name="Machado C.A."/>
            <person name="Makalowski W."/>
            <person name="Marzo M."/>
            <person name="Matsuda M."/>
            <person name="Matzkin L."/>
            <person name="McAllister B."/>
            <person name="McBride C.S."/>
            <person name="McKernan B."/>
            <person name="McKernan K."/>
            <person name="Mendez-Lago M."/>
            <person name="Minx P."/>
            <person name="Mollenhauer M.U."/>
            <person name="Montooth K."/>
            <person name="Mount S.M."/>
            <person name="Mu X."/>
            <person name="Myers E."/>
            <person name="Negre B."/>
            <person name="Newfeld S."/>
            <person name="Nielsen R."/>
            <person name="Noor M.A."/>
            <person name="O'Grady P."/>
            <person name="Pachter L."/>
            <person name="Papaceit M."/>
            <person name="Parisi M.J."/>
            <person name="Parisi M."/>
            <person name="Parts L."/>
            <person name="Pedersen J.S."/>
            <person name="Pesole G."/>
            <person name="Phillippy A.M."/>
            <person name="Ponting C.P."/>
            <person name="Pop M."/>
            <person name="Porcelli D."/>
            <person name="Powell J.R."/>
            <person name="Prohaska S."/>
            <person name="Pruitt K."/>
            <person name="Puig M."/>
            <person name="Quesneville H."/>
            <person name="Ram K.R."/>
            <person name="Rand D."/>
            <person name="Rasmussen M.D."/>
            <person name="Reed L.K."/>
            <person name="Reenan R."/>
            <person name="Reily A."/>
            <person name="Remington K.A."/>
            <person name="Rieger T.T."/>
            <person name="Ritchie M.G."/>
            <person name="Robin C."/>
            <person name="Rogers Y.H."/>
            <person name="Rohde C."/>
            <person name="Rozas J."/>
            <person name="Rubenfield M.J."/>
            <person name="Ruiz A."/>
            <person name="Russo S."/>
            <person name="Salzberg S.L."/>
            <person name="Sanchez-Gracia A."/>
            <person name="Saranga D.J."/>
            <person name="Sato H."/>
            <person name="Schaeffer S.W."/>
            <person name="Schatz M.C."/>
            <person name="Schlenke T."/>
            <person name="Schwartz R."/>
            <person name="Segarra C."/>
            <person name="Singh R.S."/>
            <person name="Sirot L."/>
            <person name="Sirota M."/>
            <person name="Sisneros N.B."/>
            <person name="Smith C.D."/>
            <person name="Smith T.F."/>
            <person name="Spieth J."/>
            <person name="Stage D.E."/>
            <person name="Stark A."/>
            <person name="Stephan W."/>
            <person name="Strausberg R.L."/>
            <person name="Strempel S."/>
            <person name="Sturgill D."/>
            <person name="Sutton G."/>
            <person name="Sutton G.G."/>
            <person name="Tao W."/>
            <person name="Teichmann S."/>
            <person name="Tobari Y.N."/>
            <person name="Tomimura Y."/>
            <person name="Tsolas J.M."/>
            <person name="Valente V.L."/>
            <person name="Venter E."/>
            <person name="Venter J.C."/>
            <person name="Vicario S."/>
            <person name="Vieira F.G."/>
            <person name="Vilella A.J."/>
            <person name="Villasante A."/>
            <person name="Walenz B."/>
            <person name="Wang J."/>
            <person name="Wasserman M."/>
            <person name="Watts T."/>
            <person name="Wilson D."/>
            <person name="Wilson R.K."/>
            <person name="Wing R.A."/>
            <person name="Wolfner M.F."/>
            <person name="Wong A."/>
            <person name="Wong G.K."/>
            <person name="Wu C.I."/>
            <person name="Wu G."/>
            <person name="Yamamoto D."/>
            <person name="Yang H.P."/>
            <person name="Yang S.P."/>
            <person name="Yorke J.A."/>
            <person name="Yoshida K."/>
            <person name="Zdobnov E."/>
            <person name="Zhang P."/>
            <person name="Zhang Y."/>
            <person name="Zimin A.V."/>
            <person name="Baldwin J."/>
            <person name="Abdouelleil A."/>
            <person name="Abdulkadir J."/>
            <person name="Abebe A."/>
            <person name="Abera B."/>
            <person name="Abreu J."/>
            <person name="Acer S.C."/>
            <person name="Aftuck L."/>
            <person name="Alexander A."/>
            <person name="An P."/>
            <person name="Anderson E."/>
            <person name="Anderson S."/>
            <person name="Arachi H."/>
            <person name="Azer M."/>
            <person name="Bachantsang P."/>
            <person name="Barry A."/>
            <person name="Bayul T."/>
            <person name="Berlin A."/>
            <person name="Bessette D."/>
            <person name="Bloom T."/>
            <person name="Blye J."/>
            <person name="Boguslavskiy L."/>
            <person name="Bonnet C."/>
            <person name="Boukhgalter B."/>
            <person name="Bourzgui I."/>
            <person name="Brown A."/>
            <person name="Cahill P."/>
            <person name="Channer S."/>
            <person name="Cheshatsang Y."/>
            <person name="Chuda L."/>
            <person name="Citroen M."/>
            <person name="Collymore A."/>
            <person name="Cooke P."/>
            <person name="Costello M."/>
            <person name="D'Aco K."/>
            <person name="Daza R."/>
            <person name="De Haan G."/>
            <person name="DeGray S."/>
            <person name="DeMaso C."/>
            <person name="Dhargay N."/>
            <person name="Dooley K."/>
            <person name="Dooley E."/>
            <person name="Doricent M."/>
            <person name="Dorje P."/>
            <person name="Dorjee K."/>
            <person name="Dupes A."/>
            <person name="Elong R."/>
            <person name="Falk J."/>
            <person name="Farina A."/>
            <person name="Faro S."/>
            <person name="Ferguson D."/>
            <person name="Fisher S."/>
            <person name="Foley C.D."/>
            <person name="Franke A."/>
            <person name="Friedrich D."/>
            <person name="Gadbois L."/>
            <person name="Gearin G."/>
            <person name="Gearin C.R."/>
            <person name="Giannoukos G."/>
            <person name="Goode T."/>
            <person name="Graham J."/>
            <person name="Grandbois E."/>
            <person name="Grewal S."/>
            <person name="Gyaltsen K."/>
            <person name="Hafez N."/>
            <person name="Hagos B."/>
            <person name="Hall J."/>
            <person name="Henson C."/>
            <person name="Hollinger A."/>
            <person name="Honan T."/>
            <person name="Huard M.D."/>
            <person name="Hughes L."/>
            <person name="Hurhula B."/>
            <person name="Husby M.E."/>
            <person name="Kamat A."/>
            <person name="Kanga B."/>
            <person name="Kashin S."/>
            <person name="Khazanovich D."/>
            <person name="Kisner P."/>
            <person name="Lance K."/>
            <person name="Lara M."/>
            <person name="Lee W."/>
            <person name="Lennon N."/>
            <person name="Letendre F."/>
            <person name="LeVine R."/>
            <person name="Lipovsky A."/>
            <person name="Liu X."/>
            <person name="Liu J."/>
            <person name="Liu S."/>
            <person name="Lokyitsang T."/>
            <person name="Lokyitsang Y."/>
            <person name="Lubonja R."/>
            <person name="Lui A."/>
            <person name="MacDonald P."/>
            <person name="Magnisalis V."/>
            <person name="Maru K."/>
            <person name="Matthews C."/>
            <person name="McCusker W."/>
            <person name="McDonough S."/>
            <person name="Mehta T."/>
            <person name="Meldrim J."/>
            <person name="Meneus L."/>
            <person name="Mihai O."/>
            <person name="Mihalev A."/>
            <person name="Mihova T."/>
            <person name="Mittelman R."/>
            <person name="Mlenga V."/>
            <person name="Montmayeur A."/>
            <person name="Mulrain L."/>
            <person name="Navidi A."/>
            <person name="Naylor J."/>
            <person name="Negash T."/>
            <person name="Nguyen T."/>
            <person name="Nguyen N."/>
            <person name="Nicol R."/>
            <person name="Norbu C."/>
            <person name="Norbu N."/>
            <person name="Novod N."/>
            <person name="O'Neill B."/>
            <person name="Osman S."/>
            <person name="Markiewicz E."/>
            <person name="Oyono O.L."/>
            <person name="Patti C."/>
            <person name="Phunkhang P."/>
            <person name="Pierre F."/>
            <person name="Priest M."/>
            <person name="Raghuraman S."/>
            <person name="Rege F."/>
            <person name="Reyes R."/>
            <person name="Rise C."/>
            <person name="Rogov P."/>
            <person name="Ross K."/>
            <person name="Ryan E."/>
            <person name="Settipalli S."/>
            <person name="Shea T."/>
            <person name="Sherpa N."/>
            <person name="Shi L."/>
            <person name="Shih D."/>
            <person name="Sparrow T."/>
            <person name="Spaulding J."/>
            <person name="Stalker J."/>
            <person name="Stange-Thomann N."/>
            <person name="Stavropoulos S."/>
            <person name="Stone C."/>
            <person name="Strader C."/>
            <person name="Tesfaye S."/>
            <person name="Thomson T."/>
            <person name="Thoulutsang Y."/>
            <person name="Thoulutsang D."/>
            <person name="Topham K."/>
            <person name="Topping I."/>
            <person name="Tsamla T."/>
            <person name="Vassiliev H."/>
            <person name="Vo A."/>
            <person name="Wangchuk T."/>
            <person name="Wangdi T."/>
            <person name="Weiand M."/>
            <person name="Wilkinson J."/>
            <person name="Wilson A."/>
            <person name="Yadav S."/>
            <person name="Young G."/>
            <person name="Yu Q."/>
            <person name="Zembek L."/>
            <person name="Zhong D."/>
            <person name="Zimmer A."/>
            <person name="Zwirko Z."/>
            <person name="Jaffe D.B."/>
            <person name="Alvarez P."/>
            <person name="Brockman W."/>
            <person name="Butler J."/>
            <person name="Chin C."/>
            <person name="Gnerre S."/>
            <person name="Grabherr M."/>
            <person name="Kleber M."/>
            <person name="Mauceli E."/>
            <person name="MacCallum I."/>
        </authorList>
    </citation>
    <scope>NUCLEOTIDE SEQUENCE [LARGE SCALE GENOMIC DNA]</scope>
    <source>
        <strain evidence="6">Tucson 14030-0811.24</strain>
    </source>
</reference>
<dbReference type="Proteomes" id="UP000007798">
    <property type="component" value="Unassembled WGS sequence"/>
</dbReference>
<feature type="compositionally biased region" description="Basic and acidic residues" evidence="2">
    <location>
        <begin position="240"/>
        <end position="259"/>
    </location>
</feature>
<dbReference type="InterPro" id="IPR000467">
    <property type="entry name" value="G_patch_dom"/>
</dbReference>
<dbReference type="InterPro" id="IPR032922">
    <property type="entry name" value="SON"/>
</dbReference>
<dbReference type="HOGENOM" id="CLU_015129_0_0_1"/>
<accession>B4NKL6</accession>
<evidence type="ECO:0008006" key="7">
    <source>
        <dbReference type="Google" id="ProtNLM"/>
    </source>
</evidence>
<dbReference type="GO" id="GO:0048024">
    <property type="term" value="P:regulation of mRNA splicing, via spliceosome"/>
    <property type="evidence" value="ECO:0007669"/>
    <property type="project" value="TreeGrafter"/>
</dbReference>
<feature type="compositionally biased region" description="Basic and acidic residues" evidence="2">
    <location>
        <begin position="209"/>
        <end position="222"/>
    </location>
</feature>
<feature type="domain" description="DRBM" evidence="3">
    <location>
        <begin position="808"/>
        <end position="878"/>
    </location>
</feature>
<feature type="compositionally biased region" description="Low complexity" evidence="2">
    <location>
        <begin position="30"/>
        <end position="45"/>
    </location>
</feature>
<protein>
    <recommendedName>
        <fullName evidence="7">Protein SON</fullName>
    </recommendedName>
</protein>
<dbReference type="OrthoDB" id="786951at2759"/>
<feature type="compositionally biased region" description="Basic residues" evidence="2">
    <location>
        <begin position="127"/>
        <end position="151"/>
    </location>
</feature>
<evidence type="ECO:0000256" key="2">
    <source>
        <dbReference type="SAM" id="MobiDB-lite"/>
    </source>
</evidence>
<feature type="compositionally biased region" description="Basic and acidic residues" evidence="2">
    <location>
        <begin position="268"/>
        <end position="287"/>
    </location>
</feature>
<evidence type="ECO:0000259" key="3">
    <source>
        <dbReference type="PROSITE" id="PS50137"/>
    </source>
</evidence>
<dbReference type="SUPFAM" id="SSF54768">
    <property type="entry name" value="dsRNA-binding domain-like"/>
    <property type="match status" value="1"/>
</dbReference>
<feature type="compositionally biased region" description="Basic and acidic residues" evidence="2">
    <location>
        <begin position="179"/>
        <end position="202"/>
    </location>
</feature>
<dbReference type="PROSITE" id="PS50174">
    <property type="entry name" value="G_PATCH"/>
    <property type="match status" value="1"/>
</dbReference>
<evidence type="ECO:0000259" key="4">
    <source>
        <dbReference type="PROSITE" id="PS50174"/>
    </source>
</evidence>
<feature type="region of interest" description="Disordered" evidence="2">
    <location>
        <begin position="1"/>
        <end position="98"/>
    </location>
</feature>
<feature type="compositionally biased region" description="Basic and acidic residues" evidence="2">
    <location>
        <begin position="48"/>
        <end position="77"/>
    </location>
</feature>
<dbReference type="PANTHER" id="PTHR46528">
    <property type="entry name" value="PROTEIN SON"/>
    <property type="match status" value="1"/>
</dbReference>
<proteinExistence type="predicted"/>
<evidence type="ECO:0000256" key="1">
    <source>
        <dbReference type="PROSITE-ProRule" id="PRU00266"/>
    </source>
</evidence>
<dbReference type="Pfam" id="PF01585">
    <property type="entry name" value="G-patch"/>
    <property type="match status" value="1"/>
</dbReference>
<dbReference type="SMART" id="SM00358">
    <property type="entry name" value="DSRM"/>
    <property type="match status" value="1"/>
</dbReference>
<evidence type="ECO:0000313" key="5">
    <source>
        <dbReference type="EMBL" id="EDW85188.2"/>
    </source>
</evidence>
<dbReference type="EMBL" id="CH964272">
    <property type="protein sequence ID" value="EDW85188.2"/>
    <property type="molecule type" value="Genomic_DNA"/>
</dbReference>
<keyword evidence="1" id="KW-0694">RNA-binding</keyword>
<feature type="compositionally biased region" description="Basic residues" evidence="2">
    <location>
        <begin position="335"/>
        <end position="345"/>
    </location>
</feature>
<keyword evidence="6" id="KW-1185">Reference proteome</keyword>
<dbReference type="InterPro" id="IPR014720">
    <property type="entry name" value="dsRBD_dom"/>
</dbReference>
<dbReference type="FunCoup" id="B4NKL6">
    <property type="interactions" value="43"/>
</dbReference>
<dbReference type="Gene3D" id="3.30.160.20">
    <property type="match status" value="1"/>
</dbReference>
<dbReference type="InParanoid" id="B4NKL6"/>
<dbReference type="SMART" id="SM00443">
    <property type="entry name" value="G_patch"/>
    <property type="match status" value="1"/>
</dbReference>
<gene>
    <name evidence="5" type="primary">Dwil\GK12745</name>
    <name evidence="5" type="ORF">Dwil_GK12745</name>
</gene>
<dbReference type="PANTHER" id="PTHR46528:SF1">
    <property type="entry name" value="PROTEIN SON"/>
    <property type="match status" value="1"/>
</dbReference>
<feature type="region of interest" description="Disordered" evidence="2">
    <location>
        <begin position="115"/>
        <end position="351"/>
    </location>
</feature>
<dbReference type="GO" id="GO:0051726">
    <property type="term" value="P:regulation of cell cycle"/>
    <property type="evidence" value="ECO:0007669"/>
    <property type="project" value="InterPro"/>
</dbReference>